<reference evidence="4 6" key="3">
    <citation type="submission" date="2018-04" db="EMBL/GenBank/DDBJ databases">
        <title>Draft Genomic Sequencing Of Potential Extraintestinal Pathogenic Escherichia coli B8S56 Isolated from Retail Chicken Skin.</title>
        <authorList>
            <person name="Xu A."/>
            <person name="Tilman S."/>
            <person name="Wisser-Parker K."/>
            <person name="Scullen O.J."/>
            <person name="Sommers C."/>
        </authorList>
    </citation>
    <scope>NUCLEOTIDE SEQUENCE [LARGE SCALE GENOMIC DNA]</scope>
    <source>
        <strain evidence="4 6">B8S56</strain>
    </source>
</reference>
<protein>
    <submittedName>
        <fullName evidence="4">DUF4754 domain-containing protein</fullName>
    </submittedName>
</protein>
<dbReference type="Proteomes" id="UP000245761">
    <property type="component" value="Unassembled WGS sequence"/>
</dbReference>
<name>A0A1M2I6A1_ECOLX</name>
<reference evidence="2" key="2">
    <citation type="journal article" date="2018" name="Genome Biol.">
        <title>SKESA: strategic k-mer extension for scrupulous assemblies.</title>
        <authorList>
            <person name="Souvorov A."/>
            <person name="Agarwala R."/>
            <person name="Lipman D.J."/>
        </authorList>
    </citation>
    <scope>NUCLEOTIDE SEQUENCE [LARGE SCALE GENOMIC DNA]</scope>
    <source>
        <strain evidence="2">AMC_487</strain>
    </source>
</reference>
<dbReference type="Pfam" id="PF15946">
    <property type="entry name" value="DUF4754"/>
    <property type="match status" value="1"/>
</dbReference>
<accession>A0A1M2I6A1</accession>
<comment type="caution">
    <text evidence="4">The sequence shown here is derived from an EMBL/GenBank/DDBJ whole genome shotgun (WGS) entry which is preliminary data.</text>
</comment>
<reference evidence="1 7" key="4">
    <citation type="submission" date="2019-05" db="EMBL/GenBank/DDBJ databases">
        <authorList>
            <consortium name="NARMS: The National Antimicrobial Resistance Monitoring System"/>
        </authorList>
    </citation>
    <scope>NUCLEOTIDE SEQUENCE [LARGE SCALE GENOMIC DNA]</scope>
    <source>
        <strain evidence="1 7">CVM N18EC122</strain>
    </source>
</reference>
<dbReference type="Proteomes" id="UP000532204">
    <property type="component" value="Unassembled WGS sequence"/>
</dbReference>
<dbReference type="RefSeq" id="WP_072679023.1">
    <property type="nucleotide sequence ID" value="NZ_CAXUDI010000002.1"/>
</dbReference>
<evidence type="ECO:0000313" key="6">
    <source>
        <dbReference type="Proteomes" id="UP000245761"/>
    </source>
</evidence>
<dbReference type="EMBL" id="MOKI01000008">
    <property type="protein sequence ID" value="OJR56139.1"/>
    <property type="molecule type" value="Genomic_DNA"/>
</dbReference>
<dbReference type="AlphaFoldDB" id="A0A1M2I6A1"/>
<reference evidence="3 5" key="1">
    <citation type="submission" date="2016-10" db="EMBL/GenBank/DDBJ databases">
        <title>Comprehensive resistome analysis reveals the prevalence of NDM and MCR-1 in Chinese poultry production.</title>
        <authorList>
            <person name="Wang Y."/>
            <person name="Zhang R."/>
            <person name="Li J."/>
            <person name="Wu Z."/>
            <person name="Wenjuan Y."/>
            <person name="Schwarz S."/>
            <person name="Tyrrell J."/>
            <person name="Zheng Y."/>
            <person name="Wang S."/>
            <person name="Shen Z."/>
            <person name="Liu Z."/>
            <person name="Lei L."/>
            <person name="Li M."/>
            <person name="Zhang Q."/>
            <person name="Wu C."/>
            <person name="Zhang Q."/>
            <person name="Wu Y."/>
            <person name="Walsh T."/>
            <person name="Shen J."/>
        </authorList>
    </citation>
    <scope>NUCLEOTIDE SEQUENCE [LARGE SCALE GENOMIC DNA]</scope>
    <source>
        <strain evidence="3 5">570</strain>
    </source>
</reference>
<evidence type="ECO:0000313" key="3">
    <source>
        <dbReference type="EMBL" id="OJR56139.1"/>
    </source>
</evidence>
<organism evidence="4 6">
    <name type="scientific">Escherichia coli</name>
    <dbReference type="NCBI Taxonomy" id="562"/>
    <lineage>
        <taxon>Bacteria</taxon>
        <taxon>Pseudomonadati</taxon>
        <taxon>Pseudomonadota</taxon>
        <taxon>Gammaproteobacteria</taxon>
        <taxon>Enterobacterales</taxon>
        <taxon>Enterobacteriaceae</taxon>
        <taxon>Escherichia</taxon>
    </lineage>
</organism>
<sequence length="81" mass="9180">MNEAYKILVNNALERYHFRLAELGVSEDSTARELAEQAIYGLFMHAFASDDKVAQEELRLIVAELFNGSAVIEPYFIERAA</sequence>
<dbReference type="Proteomes" id="UP000184277">
    <property type="component" value="Unassembled WGS sequence"/>
</dbReference>
<reference evidence="2" key="5">
    <citation type="submission" date="2020-03" db="EMBL/GenBank/DDBJ databases">
        <authorList>
            <consortium name="NCBI Pathogen Detection Project"/>
        </authorList>
    </citation>
    <scope>NUCLEOTIDE SEQUENCE</scope>
    <source>
        <strain evidence="2">AMC_487</strain>
    </source>
</reference>
<proteinExistence type="predicted"/>
<evidence type="ECO:0000313" key="4">
    <source>
        <dbReference type="EMBL" id="PWH50773.1"/>
    </source>
</evidence>
<evidence type="ECO:0000313" key="1">
    <source>
        <dbReference type="EMBL" id="EFC9753037.1"/>
    </source>
</evidence>
<dbReference type="InterPro" id="IPR031860">
    <property type="entry name" value="DUF4754"/>
</dbReference>
<evidence type="ECO:0000313" key="5">
    <source>
        <dbReference type="Proteomes" id="UP000184277"/>
    </source>
</evidence>
<dbReference type="EMBL" id="AASEBA010000195">
    <property type="protein sequence ID" value="EFC9753037.1"/>
    <property type="molecule type" value="Genomic_DNA"/>
</dbReference>
<dbReference type="EMBL" id="QEMT01000110">
    <property type="protein sequence ID" value="PWH50773.1"/>
    <property type="molecule type" value="Genomic_DNA"/>
</dbReference>
<gene>
    <name evidence="3" type="ORF">BK383_05925</name>
    <name evidence="4" type="ORF">DD762_27740</name>
    <name evidence="1" type="ORF">E6D34_28440</name>
    <name evidence="2" type="ORF">HJQ60_005360</name>
</gene>
<evidence type="ECO:0000313" key="2">
    <source>
        <dbReference type="EMBL" id="HAI5335228.1"/>
    </source>
</evidence>
<dbReference type="EMBL" id="DABERK010000060">
    <property type="protein sequence ID" value="HAI5335228.1"/>
    <property type="molecule type" value="Genomic_DNA"/>
</dbReference>
<dbReference type="Proteomes" id="UP000845800">
    <property type="component" value="Unassembled WGS sequence"/>
</dbReference>
<evidence type="ECO:0000313" key="7">
    <source>
        <dbReference type="Proteomes" id="UP000532204"/>
    </source>
</evidence>